<gene>
    <name evidence="6" type="ORF">GCM10011503_27900</name>
</gene>
<dbReference type="Pfam" id="PF13508">
    <property type="entry name" value="Acetyltransf_7"/>
    <property type="match status" value="1"/>
</dbReference>
<comment type="caution">
    <text evidence="6">The sequence shown here is derived from an EMBL/GenBank/DDBJ whole genome shotgun (WGS) entry which is preliminary data.</text>
</comment>
<dbReference type="PANTHER" id="PTHR33164">
    <property type="entry name" value="TRANSCRIPTIONAL REGULATOR, MARR FAMILY"/>
    <property type="match status" value="1"/>
</dbReference>
<dbReference type="EMBL" id="BMKF01000002">
    <property type="protein sequence ID" value="GGB77542.1"/>
    <property type="molecule type" value="Genomic_DNA"/>
</dbReference>
<dbReference type="InterPro" id="IPR000182">
    <property type="entry name" value="GNAT_dom"/>
</dbReference>
<dbReference type="CDD" id="cd04301">
    <property type="entry name" value="NAT_SF"/>
    <property type="match status" value="1"/>
</dbReference>
<dbReference type="Pfam" id="PF12802">
    <property type="entry name" value="MarR_2"/>
    <property type="match status" value="1"/>
</dbReference>
<keyword evidence="1" id="KW-0805">Transcription regulation</keyword>
<dbReference type="InterPro" id="IPR000835">
    <property type="entry name" value="HTH_MarR-typ"/>
</dbReference>
<dbReference type="InterPro" id="IPR036388">
    <property type="entry name" value="WH-like_DNA-bd_sf"/>
</dbReference>
<dbReference type="PROSITE" id="PS51186">
    <property type="entry name" value="GNAT"/>
    <property type="match status" value="1"/>
</dbReference>
<dbReference type="InterPro" id="IPR039422">
    <property type="entry name" value="MarR/SlyA-like"/>
</dbReference>
<feature type="domain" description="N-acetyltransferase" evidence="5">
    <location>
        <begin position="165"/>
        <end position="320"/>
    </location>
</feature>
<dbReference type="PANTHER" id="PTHR33164:SF64">
    <property type="entry name" value="TRANSCRIPTIONAL REGULATOR SLYA"/>
    <property type="match status" value="1"/>
</dbReference>
<evidence type="ECO:0000313" key="6">
    <source>
        <dbReference type="EMBL" id="GGB77542.1"/>
    </source>
</evidence>
<evidence type="ECO:0000256" key="1">
    <source>
        <dbReference type="ARBA" id="ARBA00023015"/>
    </source>
</evidence>
<keyword evidence="3" id="KW-0804">Transcription</keyword>
<dbReference type="Proteomes" id="UP000628854">
    <property type="component" value="Unassembled WGS sequence"/>
</dbReference>
<dbReference type="Gene3D" id="3.40.630.30">
    <property type="match status" value="1"/>
</dbReference>
<name>A0ABQ1JTL8_9PROT</name>
<dbReference type="InterPro" id="IPR036390">
    <property type="entry name" value="WH_DNA-bd_sf"/>
</dbReference>
<evidence type="ECO:0000259" key="4">
    <source>
        <dbReference type="PROSITE" id="PS50995"/>
    </source>
</evidence>
<evidence type="ECO:0000256" key="3">
    <source>
        <dbReference type="ARBA" id="ARBA00023163"/>
    </source>
</evidence>
<dbReference type="RefSeq" id="WP_084391350.1">
    <property type="nucleotide sequence ID" value="NZ_BMKF01000002.1"/>
</dbReference>
<evidence type="ECO:0000259" key="5">
    <source>
        <dbReference type="PROSITE" id="PS51186"/>
    </source>
</evidence>
<evidence type="ECO:0000256" key="2">
    <source>
        <dbReference type="ARBA" id="ARBA00023125"/>
    </source>
</evidence>
<dbReference type="InterPro" id="IPR016181">
    <property type="entry name" value="Acyl_CoA_acyltransferase"/>
</dbReference>
<dbReference type="PROSITE" id="PS50995">
    <property type="entry name" value="HTH_MARR_2"/>
    <property type="match status" value="1"/>
</dbReference>
<reference evidence="7" key="1">
    <citation type="journal article" date="2019" name="Int. J. Syst. Evol. Microbiol.">
        <title>The Global Catalogue of Microorganisms (GCM) 10K type strain sequencing project: providing services to taxonomists for standard genome sequencing and annotation.</title>
        <authorList>
            <consortium name="The Broad Institute Genomics Platform"/>
            <consortium name="The Broad Institute Genome Sequencing Center for Infectious Disease"/>
            <person name="Wu L."/>
            <person name="Ma J."/>
        </authorList>
    </citation>
    <scope>NUCLEOTIDE SEQUENCE [LARGE SCALE GENOMIC DNA]</scope>
    <source>
        <strain evidence="7">CGMCC 1.15928</strain>
    </source>
</reference>
<accession>A0ABQ1JTL8</accession>
<dbReference type="SUPFAM" id="SSF46785">
    <property type="entry name" value="Winged helix' DNA-binding domain"/>
    <property type="match status" value="1"/>
</dbReference>
<dbReference type="SUPFAM" id="SSF55729">
    <property type="entry name" value="Acyl-CoA N-acyltransferases (Nat)"/>
    <property type="match status" value="1"/>
</dbReference>
<feature type="domain" description="HTH marR-type" evidence="4">
    <location>
        <begin position="10"/>
        <end position="142"/>
    </location>
</feature>
<proteinExistence type="predicted"/>
<evidence type="ECO:0000313" key="7">
    <source>
        <dbReference type="Proteomes" id="UP000628854"/>
    </source>
</evidence>
<keyword evidence="2" id="KW-0238">DNA-binding</keyword>
<dbReference type="Gene3D" id="1.10.10.10">
    <property type="entry name" value="Winged helix-like DNA-binding domain superfamily/Winged helix DNA-binding domain"/>
    <property type="match status" value="1"/>
</dbReference>
<keyword evidence="7" id="KW-1185">Reference proteome</keyword>
<protein>
    <submittedName>
        <fullName evidence="6">MarR family transcriptional regulator</fullName>
    </submittedName>
</protein>
<organism evidence="6 7">
    <name type="scientific">Henriciella pelagia</name>
    <dbReference type="NCBI Taxonomy" id="1977912"/>
    <lineage>
        <taxon>Bacteria</taxon>
        <taxon>Pseudomonadati</taxon>
        <taxon>Pseudomonadota</taxon>
        <taxon>Alphaproteobacteria</taxon>
        <taxon>Hyphomonadales</taxon>
        <taxon>Hyphomonadaceae</taxon>
        <taxon>Henriciella</taxon>
    </lineage>
</organism>
<sequence>MTDILSQTGYLALGSRLKRLAERMQADAARAHLDMGYPMQPGHFPLFAALHRHGPLTVGEAVDIIGMSQPGITRIHNSLARLGLTRTDTSKEDRRTRTISLTDEGKALIERMERDLWPHIARGAEEACDGVDALAMLSRIEAALDEKSLLDRITASRQAALFKDLSIVEYDSSLASTFAEISREWVEEMFKLEPHDIEVLENPEQHIIQPGGTILFVQAPDLGIVGCGALMPVEGASYELTKMGVRKSARGRKAGEFLLDHLLQRAGSLPIEELFLLTNSKCQAAIHLYEKAGFIHDADILGRFGPMYARADVAMSFDLEAA</sequence>
<dbReference type="SMART" id="SM00347">
    <property type="entry name" value="HTH_MARR"/>
    <property type="match status" value="1"/>
</dbReference>